<dbReference type="InterPro" id="IPR027417">
    <property type="entry name" value="P-loop_NTPase"/>
</dbReference>
<dbReference type="OrthoDB" id="4185255at2759"/>
<feature type="repeat" description="WD" evidence="3">
    <location>
        <begin position="996"/>
        <end position="1032"/>
    </location>
</feature>
<feature type="domain" description="Nephrocystin 3-like N-terminal" evidence="4">
    <location>
        <begin position="190"/>
        <end position="346"/>
    </location>
</feature>
<evidence type="ECO:0000256" key="2">
    <source>
        <dbReference type="ARBA" id="ARBA00022737"/>
    </source>
</evidence>
<dbReference type="SUPFAM" id="SSF50969">
    <property type="entry name" value="YVTN repeat-like/Quinoprotein amine dehydrogenase"/>
    <property type="match status" value="1"/>
</dbReference>
<organism evidence="5 6">
    <name type="scientific">Blastomyces silverae</name>
    <dbReference type="NCBI Taxonomy" id="2060906"/>
    <lineage>
        <taxon>Eukaryota</taxon>
        <taxon>Fungi</taxon>
        <taxon>Dikarya</taxon>
        <taxon>Ascomycota</taxon>
        <taxon>Pezizomycotina</taxon>
        <taxon>Eurotiomycetes</taxon>
        <taxon>Eurotiomycetidae</taxon>
        <taxon>Onygenales</taxon>
        <taxon>Ajellomycetaceae</taxon>
        <taxon>Blastomyces</taxon>
    </lineage>
</organism>
<sequence length="1353" mass="151961">MEAAASIVTLVEVTAKIAIGCLTYIKGVRAASADKLLLEKEINSLLGILDDVKQLLNGPNRAKLSSSQKLRNAVVECQSQLSKLEAKVKPKKPRKIAGFDKFRSALKWPFESKEFGKRLHNMEQSRKTIFLALQIDQTAATLRIEENQDSAILSTVLSHLPSADGASFDSHANEGDPKCHPDTRSDILQQIFNWATDQQSQAIFWLNGMAGTGKSTISRTVAQTLAGKDFLGASFFFKRGEGDRGHAARFFTTIIAQMVSKFPMLLEHVKKAIEVDPDLVKKALTEQFEKLILEPLLELTGRFPTAQYLAIVIDALDECEREQDIKAILHLLARTKTIQSINLRIFDDHNQSLSTSDSLLPPDWPGQRRLDILVNMALPLFIFAATMCRFVGDPRFHPESRLELVLKYQTAAQTSKFDKTYLPVLDQLLTGLDEDEKEAMLAEFEEVVGSIIILTEPLSTNSLENLLGLEKPEVDRRLKMLHSVLNVPSNQDSPVRLLHLSFRDFLIDPNKRGKSPFFLDEMNQHKRVASRCLDLLSRPGVLRTDICDMKAPGTFRMDIDSKTINMCLPNEVKYACRHWVYHLEKSGDRIRDGDQVDRFLRERFIHWLEGLALIGRISEAIPMIRTLLNLTKPGESEALALFLNDARRFVLRNRQILDTAPLQVYSSALAFAPETSVVKRQFKDHIPSWIRRVSGVPTDWGNTLQTIEVSTAESFGKVGFSRDNKLLAGGTNEGVILWDAETGEERQKFQDTPPSGYPYDFAFAWHSDLLAVASPSSIQVIRLSTGIVLQKLYTQYKEASITVLFSPNDKVLASRSPHAIHLWDPDLGELLQTIETSDDLLYNHLCFSGDSSYLAFTSGKWIKVWDIHEKRLLRTFTGHKDRVLNFSFSHNGDIVSISYDVIKIWNPATEEALHSFEDHDPYTRSAFSANRKLFVYSPYGYILIRESSSGKLLRKLSIDDLVSMMAFAENDGFLVIASESIIIIQDLGSDSVRRVLRGHEDTVRSIALSGDTKLLGSASAPRDNTVKLWDLNITKSDAKDVFFIHSIALSKDGKLLAASQYNHGTTLYDNLLNPKLFADERFFSHLVFSEDNRFLTTFSPANKAVTLSDLSNGKTELLLDLSHIETYGTSAGVFSRDGKIFALSVPPDQRIYLCNLEKKTAQLLQKPGTGEPCKFSDDGTLLASKPPPLRPPYIYVIALHDVATGKHLRDIETSCLIRKETIAFSKDSKLLVIHDFDTVELRDIATGAKVGTVEAGTGFWEIGGSPDDFSSVETEAGLLNIPNITTVTQPASERQPVSKLHFHREWVIRNGERFLWVPPEYRPDYPTRMDFRNNTFLWGSLRGVITVVEIECP</sequence>
<proteinExistence type="predicted"/>
<dbReference type="PROSITE" id="PS50294">
    <property type="entry name" value="WD_REPEATS_REGION"/>
    <property type="match status" value="1"/>
</dbReference>
<dbReference type="Proteomes" id="UP000053573">
    <property type="component" value="Unassembled WGS sequence"/>
</dbReference>
<evidence type="ECO:0000313" key="6">
    <source>
        <dbReference type="Proteomes" id="UP000053573"/>
    </source>
</evidence>
<dbReference type="PROSITE" id="PS50082">
    <property type="entry name" value="WD_REPEATS_2"/>
    <property type="match status" value="1"/>
</dbReference>
<keyword evidence="1 3" id="KW-0853">WD repeat</keyword>
<dbReference type="InterPro" id="IPR050505">
    <property type="entry name" value="WDR55/POC1"/>
</dbReference>
<dbReference type="Pfam" id="PF24883">
    <property type="entry name" value="NPHP3_N"/>
    <property type="match status" value="1"/>
</dbReference>
<dbReference type="InterPro" id="IPR011044">
    <property type="entry name" value="Quino_amine_DH_bsu"/>
</dbReference>
<accession>A0A0H1B955</accession>
<dbReference type="STRING" id="2060906.A0A0H1B955"/>
<dbReference type="SMART" id="SM00320">
    <property type="entry name" value="WD40"/>
    <property type="match status" value="8"/>
</dbReference>
<dbReference type="Pfam" id="PF00400">
    <property type="entry name" value="WD40"/>
    <property type="match status" value="2"/>
</dbReference>
<evidence type="ECO:0000259" key="4">
    <source>
        <dbReference type="Pfam" id="PF24883"/>
    </source>
</evidence>
<name>A0A0H1B955_9EURO</name>
<gene>
    <name evidence="5" type="ORF">EMPG_16628</name>
</gene>
<dbReference type="InterPro" id="IPR001680">
    <property type="entry name" value="WD40_rpt"/>
</dbReference>
<dbReference type="PROSITE" id="PS00678">
    <property type="entry name" value="WD_REPEATS_1"/>
    <property type="match status" value="1"/>
</dbReference>
<dbReference type="EMBL" id="LDEV01002729">
    <property type="protein sequence ID" value="KLJ07900.1"/>
    <property type="molecule type" value="Genomic_DNA"/>
</dbReference>
<protein>
    <recommendedName>
        <fullName evidence="4">Nephrocystin 3-like N-terminal domain-containing protein</fullName>
    </recommendedName>
</protein>
<dbReference type="PANTHER" id="PTHR44019:SF8">
    <property type="entry name" value="POC1 CENTRIOLAR PROTEIN HOMOLOG"/>
    <property type="match status" value="1"/>
</dbReference>
<keyword evidence="2" id="KW-0677">Repeat</keyword>
<dbReference type="InterPro" id="IPR056884">
    <property type="entry name" value="NPHP3-like_N"/>
</dbReference>
<evidence type="ECO:0000256" key="1">
    <source>
        <dbReference type="ARBA" id="ARBA00022574"/>
    </source>
</evidence>
<dbReference type="InterPro" id="IPR019775">
    <property type="entry name" value="WD40_repeat_CS"/>
</dbReference>
<dbReference type="Gene3D" id="2.130.10.10">
    <property type="entry name" value="YVTN repeat-like/Quinoprotein amine dehydrogenase"/>
    <property type="match status" value="3"/>
</dbReference>
<dbReference type="InterPro" id="IPR015943">
    <property type="entry name" value="WD40/YVTN_repeat-like_dom_sf"/>
</dbReference>
<evidence type="ECO:0000313" key="5">
    <source>
        <dbReference type="EMBL" id="KLJ07900.1"/>
    </source>
</evidence>
<comment type="caution">
    <text evidence="5">The sequence shown here is derived from an EMBL/GenBank/DDBJ whole genome shotgun (WGS) entry which is preliminary data.</text>
</comment>
<dbReference type="SUPFAM" id="SSF52540">
    <property type="entry name" value="P-loop containing nucleoside triphosphate hydrolases"/>
    <property type="match status" value="1"/>
</dbReference>
<dbReference type="SUPFAM" id="SSF50998">
    <property type="entry name" value="Quinoprotein alcohol dehydrogenase-like"/>
    <property type="match status" value="1"/>
</dbReference>
<keyword evidence="6" id="KW-1185">Reference proteome</keyword>
<dbReference type="InterPro" id="IPR011047">
    <property type="entry name" value="Quinoprotein_ADH-like_sf"/>
</dbReference>
<dbReference type="PANTHER" id="PTHR44019">
    <property type="entry name" value="WD REPEAT-CONTAINING PROTEIN 55"/>
    <property type="match status" value="1"/>
</dbReference>
<evidence type="ECO:0000256" key="3">
    <source>
        <dbReference type="PROSITE-ProRule" id="PRU00221"/>
    </source>
</evidence>
<dbReference type="Gene3D" id="3.40.50.300">
    <property type="entry name" value="P-loop containing nucleotide triphosphate hydrolases"/>
    <property type="match status" value="1"/>
</dbReference>
<reference evidence="6" key="1">
    <citation type="journal article" date="2015" name="PLoS Genet.">
        <title>The dynamic genome and transcriptome of the human fungal pathogen Blastomyces and close relative Emmonsia.</title>
        <authorList>
            <person name="Munoz J.F."/>
            <person name="Gauthier G.M."/>
            <person name="Desjardins C.A."/>
            <person name="Gallo J.E."/>
            <person name="Holder J."/>
            <person name="Sullivan T.D."/>
            <person name="Marty A.J."/>
            <person name="Carmen J.C."/>
            <person name="Chen Z."/>
            <person name="Ding L."/>
            <person name="Gujja S."/>
            <person name="Magrini V."/>
            <person name="Misas E."/>
            <person name="Mitreva M."/>
            <person name="Priest M."/>
            <person name="Saif S."/>
            <person name="Whiston E.A."/>
            <person name="Young S."/>
            <person name="Zeng Q."/>
            <person name="Goldman W.E."/>
            <person name="Mardis E.R."/>
            <person name="Taylor J.W."/>
            <person name="McEwen J.G."/>
            <person name="Clay O.K."/>
            <person name="Klein B.S."/>
            <person name="Cuomo C.A."/>
        </authorList>
    </citation>
    <scope>NUCLEOTIDE SEQUENCE [LARGE SCALE GENOMIC DNA]</scope>
    <source>
        <strain evidence="6">UAMH 139</strain>
    </source>
</reference>